<accession>A0A4R3HPR8</accession>
<evidence type="ECO:0000259" key="2">
    <source>
        <dbReference type="Pfam" id="PF07238"/>
    </source>
</evidence>
<organism evidence="3 4">
    <name type="scientific">Paucimonas lemoignei</name>
    <name type="common">Pseudomonas lemoignei</name>
    <dbReference type="NCBI Taxonomy" id="29443"/>
    <lineage>
        <taxon>Bacteria</taxon>
        <taxon>Pseudomonadati</taxon>
        <taxon>Pseudomonadota</taxon>
        <taxon>Betaproteobacteria</taxon>
        <taxon>Burkholderiales</taxon>
        <taxon>Burkholderiaceae</taxon>
        <taxon>Paucimonas</taxon>
    </lineage>
</organism>
<feature type="region of interest" description="Disordered" evidence="1">
    <location>
        <begin position="1"/>
        <end position="22"/>
    </location>
</feature>
<dbReference type="Gene3D" id="2.40.10.220">
    <property type="entry name" value="predicted glycosyltransferase like domains"/>
    <property type="match status" value="1"/>
</dbReference>
<reference evidence="3 4" key="1">
    <citation type="submission" date="2019-03" db="EMBL/GenBank/DDBJ databases">
        <title>Genomic Encyclopedia of Type Strains, Phase IV (KMG-IV): sequencing the most valuable type-strain genomes for metagenomic binning, comparative biology and taxonomic classification.</title>
        <authorList>
            <person name="Goeker M."/>
        </authorList>
    </citation>
    <scope>NUCLEOTIDE SEQUENCE [LARGE SCALE GENOMIC DNA]</scope>
    <source>
        <strain evidence="3 4">DSM 7445</strain>
    </source>
</reference>
<comment type="caution">
    <text evidence="3">The sequence shown here is derived from an EMBL/GenBank/DDBJ whole genome shotgun (WGS) entry which is preliminary data.</text>
</comment>
<dbReference type="InterPro" id="IPR009875">
    <property type="entry name" value="PilZ_domain"/>
</dbReference>
<gene>
    <name evidence="3" type="ORF">EDC30_11534</name>
</gene>
<dbReference type="SUPFAM" id="SSF141371">
    <property type="entry name" value="PilZ domain-like"/>
    <property type="match status" value="1"/>
</dbReference>
<dbReference type="GO" id="GO:0035438">
    <property type="term" value="F:cyclic-di-GMP binding"/>
    <property type="evidence" value="ECO:0007669"/>
    <property type="project" value="InterPro"/>
</dbReference>
<sequence length="139" mass="15240">MPEKTNTTAANRRQFARVAPERQQPVRVHINGDGFIEVTNAVDISEGGIRISVKHRFAGCHVDLPASLIVHLPAPISRHFSVRGRIRHVLGDSFGVEFISLNPSDRALVRHYVERLSGVVKPAAGGLFAPLRKLFGMSA</sequence>
<protein>
    <submittedName>
        <fullName evidence="3">PilZ domain-containing protein</fullName>
    </submittedName>
</protein>
<dbReference type="AlphaFoldDB" id="A0A4R3HPR8"/>
<dbReference type="Pfam" id="PF07238">
    <property type="entry name" value="PilZ"/>
    <property type="match status" value="1"/>
</dbReference>
<dbReference type="EMBL" id="SLZQ01000015">
    <property type="protein sequence ID" value="TCS33744.1"/>
    <property type="molecule type" value="Genomic_DNA"/>
</dbReference>
<evidence type="ECO:0000256" key="1">
    <source>
        <dbReference type="SAM" id="MobiDB-lite"/>
    </source>
</evidence>
<keyword evidence="4" id="KW-1185">Reference proteome</keyword>
<dbReference type="OrthoDB" id="336911at2"/>
<name>A0A4R3HPR8_PAULE</name>
<evidence type="ECO:0000313" key="3">
    <source>
        <dbReference type="EMBL" id="TCS33744.1"/>
    </source>
</evidence>
<dbReference type="RefSeq" id="WP_132260081.1">
    <property type="nucleotide sequence ID" value="NZ_SLZQ01000015.1"/>
</dbReference>
<feature type="domain" description="PilZ" evidence="2">
    <location>
        <begin position="11"/>
        <end position="114"/>
    </location>
</feature>
<proteinExistence type="predicted"/>
<dbReference type="Proteomes" id="UP000295382">
    <property type="component" value="Unassembled WGS sequence"/>
</dbReference>
<evidence type="ECO:0000313" key="4">
    <source>
        <dbReference type="Proteomes" id="UP000295382"/>
    </source>
</evidence>
<feature type="compositionally biased region" description="Polar residues" evidence="1">
    <location>
        <begin position="1"/>
        <end position="11"/>
    </location>
</feature>